<organism evidence="2 3">
    <name type="scientific">Clohesyomyces aquaticus</name>
    <dbReference type="NCBI Taxonomy" id="1231657"/>
    <lineage>
        <taxon>Eukaryota</taxon>
        <taxon>Fungi</taxon>
        <taxon>Dikarya</taxon>
        <taxon>Ascomycota</taxon>
        <taxon>Pezizomycotina</taxon>
        <taxon>Dothideomycetes</taxon>
        <taxon>Pleosporomycetidae</taxon>
        <taxon>Pleosporales</taxon>
        <taxon>Lindgomycetaceae</taxon>
        <taxon>Clohesyomyces</taxon>
    </lineage>
</organism>
<keyword evidence="3" id="KW-1185">Reference proteome</keyword>
<feature type="compositionally biased region" description="Basic and acidic residues" evidence="1">
    <location>
        <begin position="174"/>
        <end position="191"/>
    </location>
</feature>
<feature type="compositionally biased region" description="Basic and acidic residues" evidence="1">
    <location>
        <begin position="247"/>
        <end position="260"/>
    </location>
</feature>
<feature type="compositionally biased region" description="Basic and acidic residues" evidence="1">
    <location>
        <begin position="222"/>
        <end position="236"/>
    </location>
</feature>
<proteinExistence type="predicted"/>
<sequence>MPLVNRKRKAATEVDSAVDTFDAIKQRRLDTDKLRESRKKQSALERLRAARAAETAHIARVRRRKSSFSRHSKNFERRTVQPPGCRTSQINCYRTRGRLIGFFENKTERGREAKRKDQVEQDKTFPLTPNSLPASNRAQKNSSQKRPDPSMYGFFGASRRLTVVKFKGLGTKAKERYRGTKARQEAREASHNKNMGLQKSQASSKSLQRPPPVSKRPIQVESNREVRTSKAFHELLVKAGSSMPKPSSRESQLRAAEPPDRYQLSSKGATLVNKTENTTEPANRCQLKTASKAKQSPIPTTPREIQKNKGRTRKESGSAE</sequence>
<feature type="region of interest" description="Disordered" evidence="1">
    <location>
        <begin position="104"/>
        <end position="154"/>
    </location>
</feature>
<evidence type="ECO:0000313" key="2">
    <source>
        <dbReference type="EMBL" id="ORY04658.1"/>
    </source>
</evidence>
<feature type="compositionally biased region" description="Basic residues" evidence="1">
    <location>
        <begin position="62"/>
        <end position="72"/>
    </location>
</feature>
<dbReference type="EMBL" id="MCFA01000133">
    <property type="protein sequence ID" value="ORY04658.1"/>
    <property type="molecule type" value="Genomic_DNA"/>
</dbReference>
<evidence type="ECO:0000313" key="3">
    <source>
        <dbReference type="Proteomes" id="UP000193144"/>
    </source>
</evidence>
<accession>A0A1Y1Z2Z7</accession>
<feature type="compositionally biased region" description="Basic and acidic residues" evidence="1">
    <location>
        <begin position="105"/>
        <end position="123"/>
    </location>
</feature>
<dbReference type="Proteomes" id="UP000193144">
    <property type="component" value="Unassembled WGS sequence"/>
</dbReference>
<dbReference type="AlphaFoldDB" id="A0A1Y1Z2Z7"/>
<feature type="region of interest" description="Disordered" evidence="1">
    <location>
        <begin position="174"/>
        <end position="320"/>
    </location>
</feature>
<feature type="compositionally biased region" description="Polar residues" evidence="1">
    <location>
        <begin position="127"/>
        <end position="144"/>
    </location>
</feature>
<feature type="compositionally biased region" description="Low complexity" evidence="1">
    <location>
        <begin position="197"/>
        <end position="208"/>
    </location>
</feature>
<evidence type="ECO:0000256" key="1">
    <source>
        <dbReference type="SAM" id="MobiDB-lite"/>
    </source>
</evidence>
<protein>
    <submittedName>
        <fullName evidence="2">Uncharacterized protein</fullName>
    </submittedName>
</protein>
<feature type="region of interest" description="Disordered" evidence="1">
    <location>
        <begin position="62"/>
        <end position="87"/>
    </location>
</feature>
<reference evidence="2 3" key="1">
    <citation type="submission" date="2016-07" db="EMBL/GenBank/DDBJ databases">
        <title>Pervasive Adenine N6-methylation of Active Genes in Fungi.</title>
        <authorList>
            <consortium name="DOE Joint Genome Institute"/>
            <person name="Mondo S.J."/>
            <person name="Dannebaum R.O."/>
            <person name="Kuo R.C."/>
            <person name="Labutti K."/>
            <person name="Haridas S."/>
            <person name="Kuo A."/>
            <person name="Salamov A."/>
            <person name="Ahrendt S.R."/>
            <person name="Lipzen A."/>
            <person name="Sullivan W."/>
            <person name="Andreopoulos W.B."/>
            <person name="Clum A."/>
            <person name="Lindquist E."/>
            <person name="Daum C."/>
            <person name="Ramamoorthy G.K."/>
            <person name="Gryganskyi A."/>
            <person name="Culley D."/>
            <person name="Magnuson J.K."/>
            <person name="James T.Y."/>
            <person name="O'Malley M.A."/>
            <person name="Stajich J.E."/>
            <person name="Spatafora J.W."/>
            <person name="Visel A."/>
            <person name="Grigoriev I.V."/>
        </authorList>
    </citation>
    <scope>NUCLEOTIDE SEQUENCE [LARGE SCALE GENOMIC DNA]</scope>
    <source>
        <strain evidence="2 3">CBS 115471</strain>
    </source>
</reference>
<comment type="caution">
    <text evidence="2">The sequence shown here is derived from an EMBL/GenBank/DDBJ whole genome shotgun (WGS) entry which is preliminary data.</text>
</comment>
<gene>
    <name evidence="2" type="ORF">BCR34DRAFT_591124</name>
</gene>
<feature type="compositionally biased region" description="Polar residues" evidence="1">
    <location>
        <begin position="263"/>
        <end position="298"/>
    </location>
</feature>
<name>A0A1Y1Z2Z7_9PLEO</name>